<sequence length="668" mass="78763">MSDSGGSSPFLKSPLRAPSKLEETVDKDRKLMSLQYKLNSVQNEFEIERLRLQQQYNSVDKKYRVKVEELEKALSDTTFLYETNNKLEQELRELKVQLDDSQNRKDQVIQDLRRKLHVKEQEGLDRLSELQSKLSDREHVIDRLKIEAQSSQSLVKRYDEEIAKQAAEIKQLRKASTEKDDEIASLRASRVIMAHHNYSTEELQELTVVNKMFKDQVQYTKELEEVNLQQASELKKLRVSSDSQQFWKSENEKLKNKLEQMDQMERQIQDLQLENLNLKSQLASWDIYNNGKDRPEDIIREIKLAKESLVVLTDENEKFRLDNGNLKMLNDELALERNQLLDLSKNYEASIINYKKLNHEIEQQKQLAFEECRLLRKQLDEFAAFNEESREGNEAKQAKGLKELETIVDGYKNQTEDLTEELRKLNDQLLAQEPSLKKRKMSDQLGLNYSQRLNELQLNNVKILRELQNSQNNNKILQEKLQKLSDLKEKSIRILQLRDNPLLKDQFVKRKQLQLLKKENEDLLRELSNEEGIPVERIPRSIYESLSFELKQRDDDLLRAGKKFNRLKEMFNKKSLEFIDVVNSLLGFKLEFQQEGKVKIFSAFKPERYLTADLNQNTLKSNLTADLDDWDSLLRTWVDERGQIPCFLATLTLRLWEMSNENKTDKTT</sequence>
<dbReference type="Proteomes" id="UP000515788">
    <property type="component" value="Chromosome 1"/>
</dbReference>
<evidence type="ECO:0000313" key="11">
    <source>
        <dbReference type="EMBL" id="QLL30338.1"/>
    </source>
</evidence>
<dbReference type="InterPro" id="IPR008672">
    <property type="entry name" value="Mad1"/>
</dbReference>
<dbReference type="KEGG" id="tgb:HG536_0A01550"/>
<dbReference type="PANTHER" id="PTHR23168:SF0">
    <property type="entry name" value="MITOTIC SPINDLE ASSEMBLY CHECKPOINT PROTEIN MAD1"/>
    <property type="match status" value="1"/>
</dbReference>
<dbReference type="PANTHER" id="PTHR23168">
    <property type="entry name" value="MITOTIC SPINDLE ASSEMBLY CHECKPOINT PROTEIN MAD1 MITOTIC ARREST DEFICIENT-LIKE PROTEIN 1"/>
    <property type="match status" value="1"/>
</dbReference>
<dbReference type="AlphaFoldDB" id="A0A7G3ZA02"/>
<evidence type="ECO:0000256" key="4">
    <source>
        <dbReference type="ARBA" id="ARBA00022618"/>
    </source>
</evidence>
<dbReference type="GO" id="GO:0051301">
    <property type="term" value="P:cell division"/>
    <property type="evidence" value="ECO:0007669"/>
    <property type="project" value="UniProtKB-KW"/>
</dbReference>
<evidence type="ECO:0000256" key="7">
    <source>
        <dbReference type="ARBA" id="ARBA00023306"/>
    </source>
</evidence>
<evidence type="ECO:0000256" key="3">
    <source>
        <dbReference type="ARBA" id="ARBA00022019"/>
    </source>
</evidence>
<feature type="coiled-coil region" evidence="9">
    <location>
        <begin position="244"/>
        <end position="281"/>
    </location>
</feature>
<dbReference type="GO" id="GO:0007094">
    <property type="term" value="P:mitotic spindle assembly checkpoint signaling"/>
    <property type="evidence" value="ECO:0007669"/>
    <property type="project" value="InterPro"/>
</dbReference>
<feature type="coiled-coil region" evidence="9">
    <location>
        <begin position="77"/>
        <end position="175"/>
    </location>
</feature>
<comment type="similarity">
    <text evidence="2">Belongs to the MAD1 family.</text>
</comment>
<comment type="subcellular location">
    <subcellularLocation>
        <location evidence="1">Nucleus</location>
    </subcellularLocation>
</comment>
<accession>A0A7G3ZA02</accession>
<name>A0A7G3ZA02_9SACH</name>
<dbReference type="Pfam" id="PF05557">
    <property type="entry name" value="MAD"/>
    <property type="match status" value="1"/>
</dbReference>
<evidence type="ECO:0000313" key="12">
    <source>
        <dbReference type="Proteomes" id="UP000515788"/>
    </source>
</evidence>
<keyword evidence="12" id="KW-1185">Reference proteome</keyword>
<dbReference type="GO" id="GO:0051315">
    <property type="term" value="P:attachment of mitotic spindle microtubules to kinetochore"/>
    <property type="evidence" value="ECO:0007669"/>
    <property type="project" value="TreeGrafter"/>
</dbReference>
<protein>
    <recommendedName>
        <fullName evidence="3">Spindle assembly checkpoint component MAD1</fullName>
    </recommendedName>
    <alternativeName>
        <fullName evidence="8">Mitotic arrest deficient protein 1</fullName>
    </alternativeName>
</protein>
<dbReference type="RefSeq" id="XP_037137013.1">
    <property type="nucleotide sequence ID" value="XM_037281118.1"/>
</dbReference>
<keyword evidence="5" id="KW-0498">Mitosis</keyword>
<dbReference type="GO" id="GO:0072686">
    <property type="term" value="C:mitotic spindle"/>
    <property type="evidence" value="ECO:0007669"/>
    <property type="project" value="TreeGrafter"/>
</dbReference>
<gene>
    <name evidence="11" type="ORF">HG536_0A01550</name>
</gene>
<keyword evidence="6" id="KW-0539">Nucleus</keyword>
<organism evidence="11 12">
    <name type="scientific">Torulaspora globosa</name>
    <dbReference type="NCBI Taxonomy" id="48254"/>
    <lineage>
        <taxon>Eukaryota</taxon>
        <taxon>Fungi</taxon>
        <taxon>Dikarya</taxon>
        <taxon>Ascomycota</taxon>
        <taxon>Saccharomycotina</taxon>
        <taxon>Saccharomycetes</taxon>
        <taxon>Saccharomycetales</taxon>
        <taxon>Saccharomycetaceae</taxon>
        <taxon>Torulaspora</taxon>
    </lineage>
</organism>
<dbReference type="OrthoDB" id="331602at2759"/>
<feature type="coiled-coil region" evidence="9">
    <location>
        <begin position="401"/>
        <end position="533"/>
    </location>
</feature>
<keyword evidence="7" id="KW-0131">Cell cycle</keyword>
<evidence type="ECO:0000256" key="1">
    <source>
        <dbReference type="ARBA" id="ARBA00004123"/>
    </source>
</evidence>
<dbReference type="EMBL" id="CP059246">
    <property type="protein sequence ID" value="QLL30338.1"/>
    <property type="molecule type" value="Genomic_DNA"/>
</dbReference>
<dbReference type="GO" id="GO:0005635">
    <property type="term" value="C:nuclear envelope"/>
    <property type="evidence" value="ECO:0007669"/>
    <property type="project" value="TreeGrafter"/>
</dbReference>
<evidence type="ECO:0000256" key="2">
    <source>
        <dbReference type="ARBA" id="ARBA00008029"/>
    </source>
</evidence>
<dbReference type="Gene3D" id="3.30.457.60">
    <property type="match status" value="1"/>
</dbReference>
<proteinExistence type="inferred from homology"/>
<evidence type="ECO:0000256" key="8">
    <source>
        <dbReference type="ARBA" id="ARBA00032890"/>
    </source>
</evidence>
<keyword evidence="4" id="KW-0132">Cell division</keyword>
<dbReference type="GeneID" id="59323435"/>
<dbReference type="GO" id="GO:0000776">
    <property type="term" value="C:kinetochore"/>
    <property type="evidence" value="ECO:0007669"/>
    <property type="project" value="TreeGrafter"/>
</dbReference>
<reference evidence="11 12" key="1">
    <citation type="submission" date="2020-06" db="EMBL/GenBank/DDBJ databases">
        <title>The yeast mating-type switching endonuclease HO is a domesticated member of an unorthodox homing genetic element family.</title>
        <authorList>
            <person name="Coughlan A.Y."/>
            <person name="Lombardi L."/>
            <person name="Braun-Galleani S."/>
            <person name="Martos A.R."/>
            <person name="Galeote V."/>
            <person name="Bigey F."/>
            <person name="Dequin S."/>
            <person name="Byrne K.P."/>
            <person name="Wolfe K.H."/>
        </authorList>
    </citation>
    <scope>NUCLEOTIDE SEQUENCE [LARGE SCALE GENOMIC DNA]</scope>
    <source>
        <strain evidence="11 12">CBS764</strain>
    </source>
</reference>
<evidence type="ECO:0000256" key="6">
    <source>
        <dbReference type="ARBA" id="ARBA00023242"/>
    </source>
</evidence>
<evidence type="ECO:0000256" key="10">
    <source>
        <dbReference type="SAM" id="MobiDB-lite"/>
    </source>
</evidence>
<evidence type="ECO:0000256" key="5">
    <source>
        <dbReference type="ARBA" id="ARBA00022776"/>
    </source>
</evidence>
<feature type="region of interest" description="Disordered" evidence="10">
    <location>
        <begin position="1"/>
        <end position="24"/>
    </location>
</feature>
<evidence type="ECO:0000256" key="9">
    <source>
        <dbReference type="SAM" id="Coils"/>
    </source>
</evidence>
<keyword evidence="9" id="KW-0175">Coiled coil</keyword>